<keyword evidence="2" id="KW-1185">Reference proteome</keyword>
<organism evidence="1 2">
    <name type="scientific">Chitinophaga lutea</name>
    <dbReference type="NCBI Taxonomy" id="2488634"/>
    <lineage>
        <taxon>Bacteria</taxon>
        <taxon>Pseudomonadati</taxon>
        <taxon>Bacteroidota</taxon>
        <taxon>Chitinophagia</taxon>
        <taxon>Chitinophagales</taxon>
        <taxon>Chitinophagaceae</taxon>
        <taxon>Chitinophaga</taxon>
    </lineage>
</organism>
<name>A0A3N4PWV5_9BACT</name>
<evidence type="ECO:0000313" key="2">
    <source>
        <dbReference type="Proteomes" id="UP000278351"/>
    </source>
</evidence>
<dbReference type="EMBL" id="RPDH01000001">
    <property type="protein sequence ID" value="RPE13202.1"/>
    <property type="molecule type" value="Genomic_DNA"/>
</dbReference>
<sequence>MDLSGVLYGFYSNKEMSVVFDELKKVAESIQYVFQLDAFDEYDNMLFSKDENLLLLHYEKGYNTELAVEGCFHIEAKKTKLHGIARLLEFEGKSDFEPFDINLAFTTVYYYVLTVPHFTEQNAFSKKIYDSLSRVLAK</sequence>
<comment type="caution">
    <text evidence="1">The sequence shown here is derived from an EMBL/GenBank/DDBJ whole genome shotgun (WGS) entry which is preliminary data.</text>
</comment>
<dbReference type="RefSeq" id="WP_123845721.1">
    <property type="nucleotide sequence ID" value="NZ_RPDH01000001.1"/>
</dbReference>
<dbReference type="AlphaFoldDB" id="A0A3N4PWV5"/>
<proteinExistence type="predicted"/>
<evidence type="ECO:0000313" key="1">
    <source>
        <dbReference type="EMBL" id="RPE13202.1"/>
    </source>
</evidence>
<gene>
    <name evidence="1" type="ORF">EGT74_06635</name>
</gene>
<reference evidence="1 2" key="1">
    <citation type="submission" date="2018-11" db="EMBL/GenBank/DDBJ databases">
        <title>Chitinophaga lutea sp.nov., isolate from arsenic contaminated soil.</title>
        <authorList>
            <person name="Zong Y."/>
        </authorList>
    </citation>
    <scope>NUCLEOTIDE SEQUENCE [LARGE SCALE GENOMIC DNA]</scope>
    <source>
        <strain evidence="1 2">ZY74</strain>
    </source>
</reference>
<protein>
    <submittedName>
        <fullName evidence="1">Uncharacterized protein</fullName>
    </submittedName>
</protein>
<dbReference type="Proteomes" id="UP000278351">
    <property type="component" value="Unassembled WGS sequence"/>
</dbReference>
<accession>A0A3N4PWV5</accession>
<dbReference type="OrthoDB" id="7067622at2"/>